<name>A0A7I8IMV2_SPIIN</name>
<dbReference type="EC" id="3.1.1.-" evidence="5"/>
<feature type="domain" description="PNPLA" evidence="6">
    <location>
        <begin position="24"/>
        <end position="170"/>
    </location>
</feature>
<dbReference type="AlphaFoldDB" id="A0A7I8IMV2"/>
<reference evidence="7 8" key="1">
    <citation type="submission" date="2019-12" db="EMBL/GenBank/DDBJ databases">
        <authorList>
            <person name="Scholz U."/>
            <person name="Mascher M."/>
            <person name="Fiebig A."/>
        </authorList>
    </citation>
    <scope>NUCLEOTIDE SEQUENCE</scope>
</reference>
<dbReference type="PANTHER" id="PTHR32176:SF92">
    <property type="entry name" value="XYLOSE ISOMERASE"/>
    <property type="match status" value="1"/>
</dbReference>
<evidence type="ECO:0000256" key="4">
    <source>
        <dbReference type="PROSITE-ProRule" id="PRU01161"/>
    </source>
</evidence>
<dbReference type="InterPro" id="IPR002641">
    <property type="entry name" value="PNPLA_dom"/>
</dbReference>
<dbReference type="PANTHER" id="PTHR32176">
    <property type="entry name" value="XYLOSE ISOMERASE"/>
    <property type="match status" value="1"/>
</dbReference>
<evidence type="ECO:0000256" key="5">
    <source>
        <dbReference type="RuleBase" id="RU361262"/>
    </source>
</evidence>
<evidence type="ECO:0000256" key="1">
    <source>
        <dbReference type="ARBA" id="ARBA00010240"/>
    </source>
</evidence>
<sequence length="170" mass="18550">MSSASGEIADQKQQASADKHIAILSIDRGGIKGIILAITLACLEMELQYFNVITGTSTVGLVTAMLTAPNELKRPFFAARDIKDSIWNKLDESCFSSCSVMTGMDPFTRSIKSTKAFIGPKYDGKKVHKKIKELLGGTTISQTLANVVIFAFDIKNLQPTIFSSFEVSNY</sequence>
<dbReference type="EMBL" id="LR743592">
    <property type="protein sequence ID" value="CAA2619548.1"/>
    <property type="molecule type" value="Genomic_DNA"/>
</dbReference>
<keyword evidence="5" id="KW-0442">Lipid degradation</keyword>
<dbReference type="Gene3D" id="3.40.1090.10">
    <property type="entry name" value="Cytosolic phospholipase A2 catalytic domain"/>
    <property type="match status" value="1"/>
</dbReference>
<dbReference type="GO" id="GO:0004620">
    <property type="term" value="F:phospholipase activity"/>
    <property type="evidence" value="ECO:0007669"/>
    <property type="project" value="TreeGrafter"/>
</dbReference>
<evidence type="ECO:0000313" key="8">
    <source>
        <dbReference type="Proteomes" id="UP001189122"/>
    </source>
</evidence>
<dbReference type="Pfam" id="PF01734">
    <property type="entry name" value="Patatin"/>
    <property type="match status" value="1"/>
</dbReference>
<evidence type="ECO:0000259" key="6">
    <source>
        <dbReference type="PROSITE" id="PS51635"/>
    </source>
</evidence>
<comment type="function">
    <text evidence="3">Possesses non-specific lipolytic acyl hydrolase (LAH) activity. Hydrolyzes phospholipids as well as galactolipids. May play a role in disease resistance.</text>
</comment>
<organism evidence="7">
    <name type="scientific">Spirodela intermedia</name>
    <name type="common">Intermediate duckweed</name>
    <dbReference type="NCBI Taxonomy" id="51605"/>
    <lineage>
        <taxon>Eukaryota</taxon>
        <taxon>Viridiplantae</taxon>
        <taxon>Streptophyta</taxon>
        <taxon>Embryophyta</taxon>
        <taxon>Tracheophyta</taxon>
        <taxon>Spermatophyta</taxon>
        <taxon>Magnoliopsida</taxon>
        <taxon>Liliopsida</taxon>
        <taxon>Araceae</taxon>
        <taxon>Lemnoideae</taxon>
        <taxon>Spirodela</taxon>
    </lineage>
</organism>
<keyword evidence="8" id="KW-1185">Reference proteome</keyword>
<evidence type="ECO:0000256" key="2">
    <source>
        <dbReference type="ARBA" id="ARBA00023098"/>
    </source>
</evidence>
<dbReference type="GO" id="GO:0016042">
    <property type="term" value="P:lipid catabolic process"/>
    <property type="evidence" value="ECO:0007669"/>
    <property type="project" value="UniProtKB-KW"/>
</dbReference>
<dbReference type="SUPFAM" id="SSF52151">
    <property type="entry name" value="FabD/lysophospholipase-like"/>
    <property type="match status" value="1"/>
</dbReference>
<comment type="domain">
    <text evidence="5">The nitrogen atoms of the two glycine residues in the GGXR motif define the oxyanion hole, and stabilize the oxyanion that forms during the nucleophilic attack by the catalytic serine during substrate cleavage.</text>
</comment>
<proteinExistence type="inferred from homology"/>
<dbReference type="InterPro" id="IPR016035">
    <property type="entry name" value="Acyl_Trfase/lysoPLipase"/>
</dbReference>
<gene>
    <name evidence="7" type="ORF">SI7747_05005717</name>
</gene>
<protein>
    <recommendedName>
        <fullName evidence="5">Patatin</fullName>
        <ecNumber evidence="5">3.1.1.-</ecNumber>
    </recommendedName>
</protein>
<keyword evidence="2 5" id="KW-0443">Lipid metabolism</keyword>
<accession>A0A7I8IMV2</accession>
<dbReference type="EMBL" id="CACRZD030000005">
    <property type="protein sequence ID" value="CAA6659294.1"/>
    <property type="molecule type" value="Genomic_DNA"/>
</dbReference>
<keyword evidence="5" id="KW-0378">Hydrolase</keyword>
<comment type="function">
    <text evidence="5">Lipolytic acyl hydrolase (LAH).</text>
</comment>
<dbReference type="PROSITE" id="PS51635">
    <property type="entry name" value="PNPLA"/>
    <property type="match status" value="1"/>
</dbReference>
<dbReference type="GO" id="GO:0047372">
    <property type="term" value="F:monoacylglycerol lipase activity"/>
    <property type="evidence" value="ECO:0007669"/>
    <property type="project" value="TreeGrafter"/>
</dbReference>
<evidence type="ECO:0000256" key="3">
    <source>
        <dbReference type="ARBA" id="ARBA00025642"/>
    </source>
</evidence>
<comment type="similarity">
    <text evidence="1 5">Belongs to the patatin family.</text>
</comment>
<comment type="caution">
    <text evidence="4">Lacks conserved residue(s) required for the propagation of feature annotation.</text>
</comment>
<dbReference type="Proteomes" id="UP001189122">
    <property type="component" value="Unassembled WGS sequence"/>
</dbReference>
<evidence type="ECO:0000313" key="7">
    <source>
        <dbReference type="EMBL" id="CAA2619548.1"/>
    </source>
</evidence>